<dbReference type="InterPro" id="IPR053159">
    <property type="entry name" value="Hybrid_Histidine_Kinase"/>
</dbReference>
<keyword evidence="5" id="KW-1185">Reference proteome</keyword>
<dbReference type="EMBL" id="JAGRRH010000011">
    <property type="protein sequence ID" value="KAG7362425.1"/>
    <property type="molecule type" value="Genomic_DNA"/>
</dbReference>
<dbReference type="PANTHER" id="PTHR43642:SF1">
    <property type="entry name" value="HYBRID SIGNAL TRANSDUCTION HISTIDINE KINASE G"/>
    <property type="match status" value="1"/>
</dbReference>
<feature type="region of interest" description="Disordered" evidence="1">
    <location>
        <begin position="1"/>
        <end position="57"/>
    </location>
</feature>
<feature type="domain" description="Orc1-like AAA ATPase" evidence="2">
    <location>
        <begin position="115"/>
        <end position="400"/>
    </location>
</feature>
<feature type="compositionally biased region" description="Polar residues" evidence="1">
    <location>
        <begin position="305"/>
        <end position="317"/>
    </location>
</feature>
<evidence type="ECO:0000259" key="2">
    <source>
        <dbReference type="Pfam" id="PF13191"/>
    </source>
</evidence>
<protein>
    <submittedName>
        <fullName evidence="4">Phospholipid-translocating P-type ATPase, flippase</fullName>
    </submittedName>
</protein>
<evidence type="ECO:0000313" key="3">
    <source>
        <dbReference type="EMBL" id="KAG7339646.1"/>
    </source>
</evidence>
<feature type="compositionally biased region" description="Polar residues" evidence="1">
    <location>
        <begin position="1"/>
        <end position="12"/>
    </location>
</feature>
<dbReference type="EMBL" id="JAGRRH010000031">
    <property type="protein sequence ID" value="KAG7339646.1"/>
    <property type="molecule type" value="Genomic_DNA"/>
</dbReference>
<evidence type="ECO:0000313" key="5">
    <source>
        <dbReference type="Proteomes" id="UP000693970"/>
    </source>
</evidence>
<reference evidence="4" key="2">
    <citation type="submission" date="2021-04" db="EMBL/GenBank/DDBJ databases">
        <authorList>
            <person name="Podell S."/>
        </authorList>
    </citation>
    <scope>NUCLEOTIDE SEQUENCE</scope>
    <source>
        <strain evidence="4">Hildebrandi</strain>
    </source>
</reference>
<proteinExistence type="predicted"/>
<name>A0A9K3PWR2_9STRA</name>
<feature type="region of interest" description="Disordered" evidence="1">
    <location>
        <begin position="284"/>
        <end position="342"/>
    </location>
</feature>
<feature type="compositionally biased region" description="Low complexity" evidence="1">
    <location>
        <begin position="318"/>
        <end position="331"/>
    </location>
</feature>
<feature type="region of interest" description="Disordered" evidence="1">
    <location>
        <begin position="1449"/>
        <end position="1470"/>
    </location>
</feature>
<gene>
    <name evidence="3" type="ORF">IV203_024685</name>
    <name evidence="4" type="ORF">IV203_025309</name>
</gene>
<sequence>MTDGNATFVGSDNSKRLDSLDADTNESLTTTTTTPQILFSSSSDVLEDPKSEDVLEDSTQSLRDTIMTGETTADSSEPSAVLRYDEQACEAHYDERDGADDDLEKGKIRFPQHVLYGRNKESKQLQELLESSIQHETLNVAFLEGMSGVGKSALVWESLLHRHNDEDSNDFARPSSSSSSSSYNKRRICWTATGKYNHNSATQPFSAILHSLEQLTSSIVTEANAALEGGGSGKSRSDSSFDKDIVKVAQQFDSWYDSHEALTLLAFCPAVEAVNTKLKRLYKRSQRRSSSTRYPTTTGHRRSENTGSGTNSHKSATSHQQSNSSIRSSDVSGKDASEASSVASSSVGQQSVLASNDIQELALAVRKFLHCLTSPSRPLIWFLDDLQWADDCSLQLIQQVIVTSGANTRNIIQQEQDDAPVSSDKPTTGEEDVLIVMDGIKRADSVIGLFVGAYRPQTLVNSLETENGQIDTAAEESKDDSKTLQCMLDCISKATPSAINMKVSNLPPRAILEFCRATLDMEEDEAWPLTNALYSATMGNIFHCRQALEHLVRTNCLYYDVMFFSWSYNLPDDGSALQDVVSESCGDVLTLVQSKLHACSEIVRAMLIRAAYTENTTFGAVLLQSLLQATGYPDLTNAQLQSALDEATNEGLLLNITWESSTDELDGTEIHPFHLLRYKFAHDKVKEATYNLLPPVGPQRDSVILPLATVLIQWAIQAAPSSGLSTDPQPSDGGFAAVPFTIAKPASPPSNHDWMWFVGVEHLNSIPLEKLLGTSSESFEVSASITLPSIEMNRNMLAQWNLRVADMSISLGSYQNAVKYLKVAISYLEPEEMWIPGTSQYNISLHLYNKLMEISIAQRQFEETKDAIAVVLARAGSLQDKIIAFSTKIQLAVELNDRNHEFGIQEALFVLKLFGVKFPYQPSSIDAVLEKMKFKMELQGRPISVLAELELIPPNSHEGDLMRLLAELLHMILLAKKPQHTNLLEIVAFRGMRWTLEHGISQHFAALLSQYSSPLRSKGELYAAAKYAAIVKRLFQRFADEVGSKVIRSSDFLLCEFILHAGMLPLQNHLFAESLEKFIDIYRHNLANGTAEYAMSSAMHYPLTYFVCGRPLNALLEAKLVLFQDKASQLNMNGYVALFYCARQVLYNLQGKRNNTQSLTTIEDEDRVLSKLEGRTRDMTRRDFAIYRMMLAVTFGDLDCMDELMNVLYDVPLFDLSFARQTLRMTYCGIAAYVLARKGRSPKRNLKFAAEVAKEVRNLDRADGNSSKDVGNVNFHPISLCLAAVETNSVENYHKAIAACNKRQLVHLKALMCEYAGLLCLERSMSSSLHAPFSINSRMKTSPKNSNYKKGEFTSMPGVIVDVFTKVPMDNENVELGRQFLGKAMWMYQDWNATAKVSQLKQQFPFLKNLSRRAAGIMPMPSATNSVGSLYSNESTMSRSQGTRPFTYFPTDNQLGRSSDCESVHSTDSS</sequence>
<reference evidence="4" key="1">
    <citation type="journal article" date="2021" name="Sci. Rep.">
        <title>Diploid genomic architecture of Nitzschia inconspicua, an elite biomass production diatom.</title>
        <authorList>
            <person name="Oliver A."/>
            <person name="Podell S."/>
            <person name="Pinowska A."/>
            <person name="Traller J.C."/>
            <person name="Smith S.R."/>
            <person name="McClure R."/>
            <person name="Beliaev A."/>
            <person name="Bohutskyi P."/>
            <person name="Hill E.A."/>
            <person name="Rabines A."/>
            <person name="Zheng H."/>
            <person name="Allen L.Z."/>
            <person name="Kuo A."/>
            <person name="Grigoriev I.V."/>
            <person name="Allen A.E."/>
            <person name="Hazlebeck D."/>
            <person name="Allen E.E."/>
        </authorList>
    </citation>
    <scope>NUCLEOTIDE SEQUENCE</scope>
    <source>
        <strain evidence="4">Hildebrandi</strain>
    </source>
</reference>
<feature type="compositionally biased region" description="Polar residues" evidence="1">
    <location>
        <begin position="35"/>
        <end position="44"/>
    </location>
</feature>
<feature type="compositionally biased region" description="Low complexity" evidence="1">
    <location>
        <begin position="288"/>
        <end position="298"/>
    </location>
</feature>
<dbReference type="InterPro" id="IPR041664">
    <property type="entry name" value="AAA_16"/>
</dbReference>
<dbReference type="Proteomes" id="UP000693970">
    <property type="component" value="Unassembled WGS sequence"/>
</dbReference>
<dbReference type="PANTHER" id="PTHR43642">
    <property type="entry name" value="HYBRID SIGNAL TRANSDUCTION HISTIDINE KINASE G"/>
    <property type="match status" value="1"/>
</dbReference>
<feature type="compositionally biased region" description="Basic and acidic residues" evidence="1">
    <location>
        <begin position="1459"/>
        <end position="1470"/>
    </location>
</feature>
<dbReference type="OrthoDB" id="41113at2759"/>
<organism evidence="4 5">
    <name type="scientific">Nitzschia inconspicua</name>
    <dbReference type="NCBI Taxonomy" id="303405"/>
    <lineage>
        <taxon>Eukaryota</taxon>
        <taxon>Sar</taxon>
        <taxon>Stramenopiles</taxon>
        <taxon>Ochrophyta</taxon>
        <taxon>Bacillariophyta</taxon>
        <taxon>Bacillariophyceae</taxon>
        <taxon>Bacillariophycidae</taxon>
        <taxon>Bacillariales</taxon>
        <taxon>Bacillariaceae</taxon>
        <taxon>Nitzschia</taxon>
    </lineage>
</organism>
<comment type="caution">
    <text evidence="4">The sequence shown here is derived from an EMBL/GenBank/DDBJ whole genome shotgun (WGS) entry which is preliminary data.</text>
</comment>
<evidence type="ECO:0000256" key="1">
    <source>
        <dbReference type="SAM" id="MobiDB-lite"/>
    </source>
</evidence>
<accession>A0A9K3PWR2</accession>
<evidence type="ECO:0000313" key="4">
    <source>
        <dbReference type="EMBL" id="KAG7362425.1"/>
    </source>
</evidence>
<dbReference type="Pfam" id="PF13191">
    <property type="entry name" value="AAA_16"/>
    <property type="match status" value="1"/>
</dbReference>